<comment type="caution">
    <text evidence="1">The sequence shown here is derived from an EMBL/GenBank/DDBJ whole genome shotgun (WGS) entry which is preliminary data.</text>
</comment>
<dbReference type="PANTHER" id="PTHR33221">
    <property type="entry name" value="WINGED HELIX-TURN-HELIX TRANSCRIPTIONAL REGULATOR, RRF2 FAMILY"/>
    <property type="match status" value="1"/>
</dbReference>
<dbReference type="InterPro" id="IPR036388">
    <property type="entry name" value="WH-like_DNA-bd_sf"/>
</dbReference>
<accession>A0ABU0NIR6</accession>
<evidence type="ECO:0000313" key="2">
    <source>
        <dbReference type="Proteomes" id="UP001230654"/>
    </source>
</evidence>
<proteinExistence type="predicted"/>
<dbReference type="Proteomes" id="UP001230654">
    <property type="component" value="Unassembled WGS sequence"/>
</dbReference>
<dbReference type="SUPFAM" id="SSF46785">
    <property type="entry name" value="Winged helix' DNA-binding domain"/>
    <property type="match status" value="1"/>
</dbReference>
<dbReference type="InterPro" id="IPR036390">
    <property type="entry name" value="WH_DNA-bd_sf"/>
</dbReference>
<dbReference type="EMBL" id="JAUSWV010000002">
    <property type="protein sequence ID" value="MDQ0578970.1"/>
    <property type="molecule type" value="Genomic_DNA"/>
</dbReference>
<keyword evidence="2" id="KW-1185">Reference proteome</keyword>
<dbReference type="PANTHER" id="PTHR33221:SF15">
    <property type="entry name" value="HTH-TYPE TRANSCRIPTIONAL REGULATOR YWGB-RELATED"/>
    <property type="match status" value="1"/>
</dbReference>
<organism evidence="1 2">
    <name type="scientific">Streptomyces rishiriensis</name>
    <dbReference type="NCBI Taxonomy" id="68264"/>
    <lineage>
        <taxon>Bacteria</taxon>
        <taxon>Bacillati</taxon>
        <taxon>Actinomycetota</taxon>
        <taxon>Actinomycetes</taxon>
        <taxon>Kitasatosporales</taxon>
        <taxon>Streptomycetaceae</taxon>
        <taxon>Streptomyces</taxon>
    </lineage>
</organism>
<dbReference type="InterPro" id="IPR000944">
    <property type="entry name" value="Tscrpt_reg_Rrf2"/>
</dbReference>
<name>A0ABU0NIR6_STRRH</name>
<evidence type="ECO:0000313" key="1">
    <source>
        <dbReference type="EMBL" id="MDQ0578970.1"/>
    </source>
</evidence>
<protein>
    <submittedName>
        <fullName evidence="1">Rrf2 family protein</fullName>
    </submittedName>
</protein>
<dbReference type="Pfam" id="PF02082">
    <property type="entry name" value="Rrf2"/>
    <property type="match status" value="1"/>
</dbReference>
<gene>
    <name evidence="1" type="ORF">QF030_001148</name>
</gene>
<dbReference type="RefSeq" id="WP_307161521.1">
    <property type="nucleotide sequence ID" value="NZ_JAUSWV010000002.1"/>
</dbReference>
<dbReference type="Gene3D" id="1.10.10.10">
    <property type="entry name" value="Winged helix-like DNA-binding domain superfamily/Winged helix DNA-binding domain"/>
    <property type="match status" value="1"/>
</dbReference>
<reference evidence="1 2" key="1">
    <citation type="submission" date="2023-07" db="EMBL/GenBank/DDBJ databases">
        <title>Comparative genomics of wheat-associated soil bacteria to identify genetic determinants of phenazine resistance.</title>
        <authorList>
            <person name="Mouncey N."/>
        </authorList>
    </citation>
    <scope>NUCLEOTIDE SEQUENCE [LARGE SCALE GENOMIC DNA]</scope>
    <source>
        <strain evidence="1 2">B2I6</strain>
    </source>
</reference>
<dbReference type="PROSITE" id="PS51197">
    <property type="entry name" value="HTH_RRF2_2"/>
    <property type="match status" value="1"/>
</dbReference>
<sequence>MARSTNTQFAVAVHVLVILTVAADGHAVSSEELSKSANVNAVYVRRVLGPMRNAGLVRSRSGVNGGWELAADPAQIPLAQVWLLLQGDEPVLGLHGPDPSCVMGRSVQKSLVSIDRTVAHAVATALGHFTVQDIAQGVPEAARLLESA</sequence>